<feature type="region of interest" description="Disordered" evidence="1">
    <location>
        <begin position="231"/>
        <end position="267"/>
    </location>
</feature>
<gene>
    <name evidence="3" type="ORF">MNOR_LOCUS34735</name>
</gene>
<dbReference type="Pfam" id="PF21712">
    <property type="entry name" value="RASSF8-10_RA"/>
    <property type="match status" value="1"/>
</dbReference>
<sequence>EILGVGVEDGSVTYVPLTPVTTFRDVAACVRDPGDPLPLLIETSPIGVRVVAGWERPLELLRLWNGLKDQVSYEASYTYKDDVGDIYSSLSATYVQQKEDDDDYPIDPWELYDLKDELRSYSSRFQFADRKSHSPYRGGRTQRQWKNPYMAQKNPYLSRRKSAPDHQIFLQEKFIATNTSLDDSDDHIIASSDNEADSSYNSHTASPRNLFVRSIVGSRRNILRKRIIKSSMKKSNSSANDSKIEDSSSFMRGHKVTSSLPSPRRNQVPDKYIKQYQWEESNGIPHKHHRVHFKVTDDETESSDTSKDSIKVPGNIQYGRNSAKTYKGKLTPMVSRKNESPSYKYKSSSIGAESLVPTRSGHTPDRSPKYNQSDIRQLLQEHFTKKSPQPMSYNIKDINGISSRSPKILTNGTLHSQKQFHTILADQSGYTNNIMSRISPSSKKHYNQSNINIIDYNNLRLEKNYLEDRYKYNMKVQIDQNNYVYNRANTTYIPNETKLVKNNSKLVPDKVVVEKVPTLYQQSRSGHTQVRESSQQSTSSSR</sequence>
<protein>
    <recommendedName>
        <fullName evidence="2">Ras association domain-containing protein</fullName>
    </recommendedName>
</protein>
<feature type="domain" description="Ras association" evidence="2">
    <location>
        <begin position="9"/>
        <end position="73"/>
    </location>
</feature>
<proteinExistence type="predicted"/>
<dbReference type="Gene3D" id="3.10.20.90">
    <property type="entry name" value="Phosphatidylinositol 3-kinase Catalytic Subunit, Chain A, domain 1"/>
    <property type="match status" value="1"/>
</dbReference>
<feature type="region of interest" description="Disordered" evidence="1">
    <location>
        <begin position="334"/>
        <end position="371"/>
    </location>
</feature>
<feature type="non-terminal residue" evidence="3">
    <location>
        <position position="542"/>
    </location>
</feature>
<dbReference type="AlphaFoldDB" id="A0AAV2SEM2"/>
<feature type="compositionally biased region" description="Polar residues" evidence="1">
    <location>
        <begin position="519"/>
        <end position="532"/>
    </location>
</feature>
<comment type="caution">
    <text evidence="3">The sequence shown here is derived from an EMBL/GenBank/DDBJ whole genome shotgun (WGS) entry which is preliminary data.</text>
</comment>
<evidence type="ECO:0000256" key="1">
    <source>
        <dbReference type="SAM" id="MobiDB-lite"/>
    </source>
</evidence>
<evidence type="ECO:0000313" key="3">
    <source>
        <dbReference type="EMBL" id="CAL4176084.1"/>
    </source>
</evidence>
<feature type="compositionally biased region" description="Polar residues" evidence="1">
    <location>
        <begin position="256"/>
        <end position="265"/>
    </location>
</feature>
<feature type="region of interest" description="Disordered" evidence="1">
    <location>
        <begin position="296"/>
        <end position="320"/>
    </location>
</feature>
<dbReference type="InterPro" id="IPR048945">
    <property type="entry name" value="RASSF8/10_RA"/>
</dbReference>
<feature type="region of interest" description="Disordered" evidence="1">
    <location>
        <begin position="519"/>
        <end position="542"/>
    </location>
</feature>
<dbReference type="EMBL" id="CAXKWB010054694">
    <property type="protein sequence ID" value="CAL4176084.1"/>
    <property type="molecule type" value="Genomic_DNA"/>
</dbReference>
<accession>A0AAV2SEM2</accession>
<feature type="compositionally biased region" description="Low complexity" evidence="1">
    <location>
        <begin position="533"/>
        <end position="542"/>
    </location>
</feature>
<feature type="non-terminal residue" evidence="3">
    <location>
        <position position="1"/>
    </location>
</feature>
<name>A0AAV2SEM2_MEGNR</name>
<organism evidence="3 4">
    <name type="scientific">Meganyctiphanes norvegica</name>
    <name type="common">Northern krill</name>
    <name type="synonym">Thysanopoda norvegica</name>
    <dbReference type="NCBI Taxonomy" id="48144"/>
    <lineage>
        <taxon>Eukaryota</taxon>
        <taxon>Metazoa</taxon>
        <taxon>Ecdysozoa</taxon>
        <taxon>Arthropoda</taxon>
        <taxon>Crustacea</taxon>
        <taxon>Multicrustacea</taxon>
        <taxon>Malacostraca</taxon>
        <taxon>Eumalacostraca</taxon>
        <taxon>Eucarida</taxon>
        <taxon>Euphausiacea</taxon>
        <taxon>Euphausiidae</taxon>
        <taxon>Meganyctiphanes</taxon>
    </lineage>
</organism>
<evidence type="ECO:0000259" key="2">
    <source>
        <dbReference type="Pfam" id="PF21712"/>
    </source>
</evidence>
<dbReference type="Proteomes" id="UP001497623">
    <property type="component" value="Unassembled WGS sequence"/>
</dbReference>
<evidence type="ECO:0000313" key="4">
    <source>
        <dbReference type="Proteomes" id="UP001497623"/>
    </source>
</evidence>
<reference evidence="3 4" key="1">
    <citation type="submission" date="2024-05" db="EMBL/GenBank/DDBJ databases">
        <authorList>
            <person name="Wallberg A."/>
        </authorList>
    </citation>
    <scope>NUCLEOTIDE SEQUENCE [LARGE SCALE GENOMIC DNA]</scope>
</reference>
<keyword evidence="4" id="KW-1185">Reference proteome</keyword>